<name>A0ABV5HF27_9FLAO</name>
<dbReference type="GO" id="GO:0016746">
    <property type="term" value="F:acyltransferase activity"/>
    <property type="evidence" value="ECO:0007669"/>
    <property type="project" value="UniProtKB-KW"/>
</dbReference>
<gene>
    <name evidence="2" type="ORF">ACFFVK_18190</name>
</gene>
<keyword evidence="3" id="KW-1185">Reference proteome</keyword>
<dbReference type="EC" id="2.3.-.-" evidence="2"/>
<comment type="caution">
    <text evidence="2">The sequence shown here is derived from an EMBL/GenBank/DDBJ whole genome shotgun (WGS) entry which is preliminary data.</text>
</comment>
<dbReference type="Pfam" id="PF13302">
    <property type="entry name" value="Acetyltransf_3"/>
    <property type="match status" value="1"/>
</dbReference>
<dbReference type="PROSITE" id="PS51186">
    <property type="entry name" value="GNAT"/>
    <property type="match status" value="1"/>
</dbReference>
<dbReference type="EMBL" id="JBHMFE010000043">
    <property type="protein sequence ID" value="MFB9110517.1"/>
    <property type="molecule type" value="Genomic_DNA"/>
</dbReference>
<dbReference type="Proteomes" id="UP001589562">
    <property type="component" value="Unassembled WGS sequence"/>
</dbReference>
<evidence type="ECO:0000313" key="2">
    <source>
        <dbReference type="EMBL" id="MFB9110517.1"/>
    </source>
</evidence>
<dbReference type="RefSeq" id="WP_379681106.1">
    <property type="nucleotide sequence ID" value="NZ_JBHMFE010000043.1"/>
</dbReference>
<reference evidence="2 3" key="1">
    <citation type="submission" date="2024-09" db="EMBL/GenBank/DDBJ databases">
        <authorList>
            <person name="Sun Q."/>
            <person name="Mori K."/>
        </authorList>
    </citation>
    <scope>NUCLEOTIDE SEQUENCE [LARGE SCALE GENOMIC DNA]</scope>
    <source>
        <strain evidence="2 3">CECT 8365</strain>
    </source>
</reference>
<dbReference type="PANTHER" id="PTHR43610">
    <property type="entry name" value="BLL6696 PROTEIN"/>
    <property type="match status" value="1"/>
</dbReference>
<dbReference type="PANTHER" id="PTHR43610:SF1">
    <property type="entry name" value="N-ACETYLTRANSFERASE DOMAIN-CONTAINING PROTEIN"/>
    <property type="match status" value="1"/>
</dbReference>
<evidence type="ECO:0000259" key="1">
    <source>
        <dbReference type="PROSITE" id="PS51186"/>
    </source>
</evidence>
<proteinExistence type="predicted"/>
<accession>A0ABV5HF27</accession>
<evidence type="ECO:0000313" key="3">
    <source>
        <dbReference type="Proteomes" id="UP001589562"/>
    </source>
</evidence>
<dbReference type="InterPro" id="IPR000182">
    <property type="entry name" value="GNAT_dom"/>
</dbReference>
<keyword evidence="2" id="KW-0808">Transferase</keyword>
<dbReference type="SUPFAM" id="SSF55729">
    <property type="entry name" value="Acyl-CoA N-acyltransferases (Nat)"/>
    <property type="match status" value="1"/>
</dbReference>
<protein>
    <submittedName>
        <fullName evidence="2">GNAT family N-acetyltransferase</fullName>
        <ecNumber evidence="2">2.3.-.-</ecNumber>
    </submittedName>
</protein>
<dbReference type="Gene3D" id="3.40.630.30">
    <property type="match status" value="1"/>
</dbReference>
<sequence>MTSANFNLQPEILENETIKLIPLQEDHFEALYELASDPLVWEQHPIKDRYKKEKFMPFFEAAVNSKGAFLILDRKTNEVIGTTRFYDYNPEKFNVGIGYTFIGRKFWGGPYNAATKKLLIDYAFETVSSILFHVGAENIRSQKAVLKLGAVKINEMFFPHNGVDLPHFEYELRKEKS</sequence>
<dbReference type="InterPro" id="IPR016181">
    <property type="entry name" value="Acyl_CoA_acyltransferase"/>
</dbReference>
<keyword evidence="2" id="KW-0012">Acyltransferase</keyword>
<feature type="domain" description="N-acetyltransferase" evidence="1">
    <location>
        <begin position="18"/>
        <end position="175"/>
    </location>
</feature>
<organism evidence="2 3">
    <name type="scientific">Flavobacterium gyeonganense</name>
    <dbReference type="NCBI Taxonomy" id="1310418"/>
    <lineage>
        <taxon>Bacteria</taxon>
        <taxon>Pseudomonadati</taxon>
        <taxon>Bacteroidota</taxon>
        <taxon>Flavobacteriia</taxon>
        <taxon>Flavobacteriales</taxon>
        <taxon>Flavobacteriaceae</taxon>
        <taxon>Flavobacterium</taxon>
    </lineage>
</organism>